<dbReference type="CDD" id="cd00431">
    <property type="entry name" value="cysteine_hydrolases"/>
    <property type="match status" value="1"/>
</dbReference>
<comment type="similarity">
    <text evidence="1">Belongs to the isochorismatase family.</text>
</comment>
<comment type="caution">
    <text evidence="4">The sequence shown here is derived from an EMBL/GenBank/DDBJ whole genome shotgun (WGS) entry which is preliminary data.</text>
</comment>
<dbReference type="PANTHER" id="PTHR43540:SF9">
    <property type="entry name" value="FAMILY HYDROLASE, PUTATIVE (AFU_ORTHOLOGUE AFUA_2G08700)-RELATED"/>
    <property type="match status" value="1"/>
</dbReference>
<gene>
    <name evidence="4" type="ORF">H9736_04650</name>
</gene>
<reference evidence="4" key="1">
    <citation type="journal article" date="2021" name="PeerJ">
        <title>Extensive microbial diversity within the chicken gut microbiome revealed by metagenomics and culture.</title>
        <authorList>
            <person name="Gilroy R."/>
            <person name="Ravi A."/>
            <person name="Getino M."/>
            <person name="Pursley I."/>
            <person name="Horton D.L."/>
            <person name="Alikhan N.F."/>
            <person name="Baker D."/>
            <person name="Gharbi K."/>
            <person name="Hall N."/>
            <person name="Watson M."/>
            <person name="Adriaenssens E.M."/>
            <person name="Foster-Nyarko E."/>
            <person name="Jarju S."/>
            <person name="Secka A."/>
            <person name="Antonio M."/>
            <person name="Oren A."/>
            <person name="Chaudhuri R.R."/>
            <person name="La Ragione R."/>
            <person name="Hildebrand F."/>
            <person name="Pallen M.J."/>
        </authorList>
    </citation>
    <scope>NUCLEOTIDE SEQUENCE</scope>
    <source>
        <strain evidence="4">CHK188-5543</strain>
    </source>
</reference>
<evidence type="ECO:0000256" key="1">
    <source>
        <dbReference type="ARBA" id="ARBA00006336"/>
    </source>
</evidence>
<evidence type="ECO:0000256" key="2">
    <source>
        <dbReference type="ARBA" id="ARBA00022801"/>
    </source>
</evidence>
<dbReference type="EMBL" id="DXES01000102">
    <property type="protein sequence ID" value="HIX65519.1"/>
    <property type="molecule type" value="Genomic_DNA"/>
</dbReference>
<keyword evidence="2 4" id="KW-0378">Hydrolase</keyword>
<dbReference type="GO" id="GO:0016787">
    <property type="term" value="F:hydrolase activity"/>
    <property type="evidence" value="ECO:0007669"/>
    <property type="project" value="UniProtKB-KW"/>
</dbReference>
<dbReference type="AlphaFoldDB" id="A0A9D2B7X1"/>
<evidence type="ECO:0000259" key="3">
    <source>
        <dbReference type="Pfam" id="PF00857"/>
    </source>
</evidence>
<dbReference type="InterPro" id="IPR050272">
    <property type="entry name" value="Isochorismatase-like_hydrls"/>
</dbReference>
<dbReference type="SUPFAM" id="SSF52499">
    <property type="entry name" value="Isochorismatase-like hydrolases"/>
    <property type="match status" value="1"/>
</dbReference>
<name>A0A9D2B7X1_9FIRM</name>
<reference evidence="4" key="2">
    <citation type="submission" date="2021-04" db="EMBL/GenBank/DDBJ databases">
        <authorList>
            <person name="Gilroy R."/>
        </authorList>
    </citation>
    <scope>NUCLEOTIDE SEQUENCE</scope>
    <source>
        <strain evidence="4">CHK188-5543</strain>
    </source>
</reference>
<accession>A0A9D2B7X1</accession>
<dbReference type="InterPro" id="IPR036380">
    <property type="entry name" value="Isochorismatase-like_sf"/>
</dbReference>
<organism evidence="4 5">
    <name type="scientific">Candidatus Anaerotruncus excrementipullorum</name>
    <dbReference type="NCBI Taxonomy" id="2838465"/>
    <lineage>
        <taxon>Bacteria</taxon>
        <taxon>Bacillati</taxon>
        <taxon>Bacillota</taxon>
        <taxon>Clostridia</taxon>
        <taxon>Eubacteriales</taxon>
        <taxon>Oscillospiraceae</taxon>
        <taxon>Anaerotruncus</taxon>
    </lineage>
</organism>
<dbReference type="Proteomes" id="UP000886800">
    <property type="component" value="Unassembled WGS sequence"/>
</dbReference>
<feature type="domain" description="Isochorismatase-like" evidence="3">
    <location>
        <begin position="4"/>
        <end position="173"/>
    </location>
</feature>
<dbReference type="InterPro" id="IPR000868">
    <property type="entry name" value="Isochorismatase-like_dom"/>
</dbReference>
<dbReference type="PANTHER" id="PTHR43540">
    <property type="entry name" value="PEROXYUREIDOACRYLATE/UREIDOACRYLATE AMIDOHYDROLASE-RELATED"/>
    <property type="match status" value="1"/>
</dbReference>
<proteinExistence type="inferred from homology"/>
<protein>
    <submittedName>
        <fullName evidence="4">Cysteine hydrolase</fullName>
    </submittedName>
</protein>
<dbReference type="Pfam" id="PF00857">
    <property type="entry name" value="Isochorismatase"/>
    <property type="match status" value="1"/>
</dbReference>
<evidence type="ECO:0000313" key="5">
    <source>
        <dbReference type="Proteomes" id="UP000886800"/>
    </source>
</evidence>
<sequence>MKKLLLVVDYQKDFVDGSLGFSGAEQLEGPICEKIEACRAQGAEVAFTFDTHKENYLETQEGRLLPVPHCILGTPGWELYGRVADYCTPGTPCFHKPAFGSMALAYYVKTQGYEEVELCGLVSNICVLSNAVLVKAALPECRVVVDARCTACADPAMQQKALDVMEGLQIQVIGRA</sequence>
<dbReference type="Gene3D" id="3.40.50.850">
    <property type="entry name" value="Isochorismatase-like"/>
    <property type="match status" value="1"/>
</dbReference>
<evidence type="ECO:0000313" key="4">
    <source>
        <dbReference type="EMBL" id="HIX65519.1"/>
    </source>
</evidence>